<dbReference type="Proteomes" id="UP001194468">
    <property type="component" value="Unassembled WGS sequence"/>
</dbReference>
<evidence type="ECO:0000313" key="2">
    <source>
        <dbReference type="Proteomes" id="UP001194468"/>
    </source>
</evidence>
<organism evidence="1 2">
    <name type="scientific">Boletus edulis BED1</name>
    <dbReference type="NCBI Taxonomy" id="1328754"/>
    <lineage>
        <taxon>Eukaryota</taxon>
        <taxon>Fungi</taxon>
        <taxon>Dikarya</taxon>
        <taxon>Basidiomycota</taxon>
        <taxon>Agaricomycotina</taxon>
        <taxon>Agaricomycetes</taxon>
        <taxon>Agaricomycetidae</taxon>
        <taxon>Boletales</taxon>
        <taxon>Boletineae</taxon>
        <taxon>Boletaceae</taxon>
        <taxon>Boletoideae</taxon>
        <taxon>Boletus</taxon>
    </lineage>
</organism>
<dbReference type="EMBL" id="WHUW01000012">
    <property type="protein sequence ID" value="KAF8440313.1"/>
    <property type="molecule type" value="Genomic_DNA"/>
</dbReference>
<accession>A0AAD4GF58</accession>
<comment type="caution">
    <text evidence="1">The sequence shown here is derived from an EMBL/GenBank/DDBJ whole genome shotgun (WGS) entry which is preliminary data.</text>
</comment>
<keyword evidence="2" id="KW-1185">Reference proteome</keyword>
<name>A0AAD4GF58_BOLED</name>
<evidence type="ECO:0000313" key="1">
    <source>
        <dbReference type="EMBL" id="KAF8440313.1"/>
    </source>
</evidence>
<proteinExistence type="predicted"/>
<protein>
    <submittedName>
        <fullName evidence="1">Uncharacterized protein</fullName>
    </submittedName>
</protein>
<reference evidence="1" key="2">
    <citation type="journal article" date="2020" name="Nat. Commun.">
        <title>Large-scale genome sequencing of mycorrhizal fungi provides insights into the early evolution of symbiotic traits.</title>
        <authorList>
            <person name="Miyauchi S."/>
            <person name="Kiss E."/>
            <person name="Kuo A."/>
            <person name="Drula E."/>
            <person name="Kohler A."/>
            <person name="Sanchez-Garcia M."/>
            <person name="Morin E."/>
            <person name="Andreopoulos B."/>
            <person name="Barry K.W."/>
            <person name="Bonito G."/>
            <person name="Buee M."/>
            <person name="Carver A."/>
            <person name="Chen C."/>
            <person name="Cichocki N."/>
            <person name="Clum A."/>
            <person name="Culley D."/>
            <person name="Crous P.W."/>
            <person name="Fauchery L."/>
            <person name="Girlanda M."/>
            <person name="Hayes R.D."/>
            <person name="Keri Z."/>
            <person name="LaButti K."/>
            <person name="Lipzen A."/>
            <person name="Lombard V."/>
            <person name="Magnuson J."/>
            <person name="Maillard F."/>
            <person name="Murat C."/>
            <person name="Nolan M."/>
            <person name="Ohm R.A."/>
            <person name="Pangilinan J."/>
            <person name="Pereira M.F."/>
            <person name="Perotto S."/>
            <person name="Peter M."/>
            <person name="Pfister S."/>
            <person name="Riley R."/>
            <person name="Sitrit Y."/>
            <person name="Stielow J.B."/>
            <person name="Szollosi G."/>
            <person name="Zifcakova L."/>
            <person name="Stursova M."/>
            <person name="Spatafora J.W."/>
            <person name="Tedersoo L."/>
            <person name="Vaario L.M."/>
            <person name="Yamada A."/>
            <person name="Yan M."/>
            <person name="Wang P."/>
            <person name="Xu J."/>
            <person name="Bruns T."/>
            <person name="Baldrian P."/>
            <person name="Vilgalys R."/>
            <person name="Dunand C."/>
            <person name="Henrissat B."/>
            <person name="Grigoriev I.V."/>
            <person name="Hibbett D."/>
            <person name="Nagy L.G."/>
            <person name="Martin F.M."/>
        </authorList>
    </citation>
    <scope>NUCLEOTIDE SEQUENCE</scope>
    <source>
        <strain evidence="1">BED1</strain>
    </source>
</reference>
<sequence length="458" mass="50743">MSQSEQPLGAFLVDIVAPDRMDSPFRCLAELVDRAFALSDQHAGSAASSVSPGFKTRFASILYPIGNNDVEPFPVKAVLHPNSPTIIQQVVINFQTKTAECEGHPNLFIEPEQIEYAQEEIKPYLQDVWRRKRAIKKARQLQEDYAWKYFLERLETHGISLPESCSETERCPLCKTPTAVCTSCCVIMCLNRDCAASQLVPFQSCSQHDSTAACLPCLGTANSVPSLGQCPECNLWFCQVELTWCLGRPKDNSNGPPRTYFHRLPNSAREHPIKPIGCFSCTGGQDRLHCSNGKCWSRVRGNTSLCGSCSPGGGLWCTCEQCWICDDCKTSPTDNCFKDCPRCKRVYCIHECEYIHFCTECGRTTLCEDCAEEESIEDVESDATEEVILEGECDSGQSCRGKICGTCLEGTRCAGCGNTYCSSCIHLQRCSRCDGHFCSACYRACQQRCDGCDDGVKT</sequence>
<reference evidence="1" key="1">
    <citation type="submission" date="2019-10" db="EMBL/GenBank/DDBJ databases">
        <authorList>
            <consortium name="DOE Joint Genome Institute"/>
            <person name="Kuo A."/>
            <person name="Miyauchi S."/>
            <person name="Kiss E."/>
            <person name="Drula E."/>
            <person name="Kohler A."/>
            <person name="Sanchez-Garcia M."/>
            <person name="Andreopoulos B."/>
            <person name="Barry K.W."/>
            <person name="Bonito G."/>
            <person name="Buee M."/>
            <person name="Carver A."/>
            <person name="Chen C."/>
            <person name="Cichocki N."/>
            <person name="Clum A."/>
            <person name="Culley D."/>
            <person name="Crous P.W."/>
            <person name="Fauchery L."/>
            <person name="Girlanda M."/>
            <person name="Hayes R."/>
            <person name="Keri Z."/>
            <person name="LaButti K."/>
            <person name="Lipzen A."/>
            <person name="Lombard V."/>
            <person name="Magnuson J."/>
            <person name="Maillard F."/>
            <person name="Morin E."/>
            <person name="Murat C."/>
            <person name="Nolan M."/>
            <person name="Ohm R."/>
            <person name="Pangilinan J."/>
            <person name="Pereira M."/>
            <person name="Perotto S."/>
            <person name="Peter M."/>
            <person name="Riley R."/>
            <person name="Sitrit Y."/>
            <person name="Stielow B."/>
            <person name="Szollosi G."/>
            <person name="Zifcakova L."/>
            <person name="Stursova M."/>
            <person name="Spatafora J.W."/>
            <person name="Tedersoo L."/>
            <person name="Vaario L.-M."/>
            <person name="Yamada A."/>
            <person name="Yan M."/>
            <person name="Wang P."/>
            <person name="Xu J."/>
            <person name="Bruns T."/>
            <person name="Baldrian P."/>
            <person name="Vilgalys R."/>
            <person name="Henrissat B."/>
            <person name="Grigoriev I.V."/>
            <person name="Hibbett D."/>
            <person name="Nagy L.G."/>
            <person name="Martin F.M."/>
        </authorList>
    </citation>
    <scope>NUCLEOTIDE SEQUENCE</scope>
    <source>
        <strain evidence="1">BED1</strain>
    </source>
</reference>
<gene>
    <name evidence="1" type="ORF">L210DRAFT_3539236</name>
</gene>
<dbReference type="AlphaFoldDB" id="A0AAD4GF58"/>